<evidence type="ECO:0000256" key="1">
    <source>
        <dbReference type="ARBA" id="ARBA00013258"/>
    </source>
</evidence>
<dbReference type="InterPro" id="IPR050858">
    <property type="entry name" value="Mal-CoA-ACP_Trans/PKS_FabD"/>
</dbReference>
<dbReference type="Proteomes" id="UP000186040">
    <property type="component" value="Unassembled WGS sequence"/>
</dbReference>
<proteinExistence type="predicted"/>
<dbReference type="AlphaFoldDB" id="A0A1Q9LSA3"/>
<dbReference type="NCBIfam" id="TIGR02814">
    <property type="entry name" value="pfaD_fam"/>
    <property type="match status" value="1"/>
</dbReference>
<comment type="catalytic activity">
    <reaction evidence="4">
        <text>holo-[ACP] + malonyl-CoA = malonyl-[ACP] + CoA</text>
        <dbReference type="Rhea" id="RHEA:41792"/>
        <dbReference type="Rhea" id="RHEA-COMP:9623"/>
        <dbReference type="Rhea" id="RHEA-COMP:9685"/>
        <dbReference type="ChEBI" id="CHEBI:57287"/>
        <dbReference type="ChEBI" id="CHEBI:57384"/>
        <dbReference type="ChEBI" id="CHEBI:64479"/>
        <dbReference type="ChEBI" id="CHEBI:78449"/>
        <dbReference type="EC" id="2.3.1.39"/>
    </reaction>
</comment>
<evidence type="ECO:0000256" key="5">
    <source>
        <dbReference type="SAM" id="MobiDB-lite"/>
    </source>
</evidence>
<dbReference type="InterPro" id="IPR016035">
    <property type="entry name" value="Acyl_Trfase/lysoPLipase"/>
</dbReference>
<keyword evidence="2 7" id="KW-0808">Transferase</keyword>
<keyword evidence="3 7" id="KW-0012">Acyltransferase</keyword>
<dbReference type="InterPro" id="IPR001227">
    <property type="entry name" value="Ac_transferase_dom_sf"/>
</dbReference>
<evidence type="ECO:0000256" key="2">
    <source>
        <dbReference type="ARBA" id="ARBA00022679"/>
    </source>
</evidence>
<dbReference type="Pfam" id="PF21607">
    <property type="entry name" value="FabD_helical_ins"/>
    <property type="match status" value="1"/>
</dbReference>
<dbReference type="SUPFAM" id="SSF51412">
    <property type="entry name" value="Inosine monophosphate dehydrogenase (IMPDH)"/>
    <property type="match status" value="1"/>
</dbReference>
<dbReference type="Pfam" id="PF00698">
    <property type="entry name" value="Acyl_transf_1"/>
    <property type="match status" value="1"/>
</dbReference>
<dbReference type="PANTHER" id="PTHR42681">
    <property type="entry name" value="MALONYL-COA-ACYL CARRIER PROTEIN TRANSACYLASE, MITOCHONDRIAL"/>
    <property type="match status" value="1"/>
</dbReference>
<dbReference type="InterPro" id="IPR013785">
    <property type="entry name" value="Aldolase_TIM"/>
</dbReference>
<dbReference type="SUPFAM" id="SSF52151">
    <property type="entry name" value="FabD/lysophospholipase-like"/>
    <property type="match status" value="1"/>
</dbReference>
<feature type="region of interest" description="Disordered" evidence="5">
    <location>
        <begin position="704"/>
        <end position="725"/>
    </location>
</feature>
<organism evidence="7 8">
    <name type="scientific">Actinokineospora bangkokensis</name>
    <dbReference type="NCBI Taxonomy" id="1193682"/>
    <lineage>
        <taxon>Bacteria</taxon>
        <taxon>Bacillati</taxon>
        <taxon>Actinomycetota</taxon>
        <taxon>Actinomycetes</taxon>
        <taxon>Pseudonocardiales</taxon>
        <taxon>Pseudonocardiaceae</taxon>
        <taxon>Actinokineospora</taxon>
    </lineage>
</organism>
<evidence type="ECO:0000313" key="8">
    <source>
        <dbReference type="Proteomes" id="UP000186040"/>
    </source>
</evidence>
<dbReference type="GO" id="GO:0004314">
    <property type="term" value="F:[acyl-carrier-protein] S-malonyltransferase activity"/>
    <property type="evidence" value="ECO:0007669"/>
    <property type="project" value="UniProtKB-EC"/>
</dbReference>
<dbReference type="InterPro" id="IPR049489">
    <property type="entry name" value="FabD-like_helical_ins"/>
</dbReference>
<protein>
    <recommendedName>
        <fullName evidence="1">[acyl-carrier-protein] S-malonyltransferase</fullName>
        <ecNumber evidence="1">2.3.1.39</ecNumber>
    </recommendedName>
</protein>
<dbReference type="InterPro" id="IPR016036">
    <property type="entry name" value="Malonyl_transacylase_ACP-bd"/>
</dbReference>
<dbReference type="Gene3D" id="3.20.20.70">
    <property type="entry name" value="Aldolase class I"/>
    <property type="match status" value="1"/>
</dbReference>
<gene>
    <name evidence="7" type="ORF">BJP25_09365</name>
</gene>
<reference evidence="7 8" key="1">
    <citation type="submission" date="2016-10" db="EMBL/GenBank/DDBJ databases">
        <title>The Draft Genome Sequence of Actinokineospora bangkokensis 44EHWT reveals the biosynthetic pathway of antifungal compounds Thailandins with unusual extender unit butylmalonyl-CoA.</title>
        <authorList>
            <person name="Greule A."/>
            <person name="Intra B."/>
            <person name="Flemming S."/>
            <person name="Rommel M.G."/>
            <person name="Panbangred W."/>
            <person name="Bechthold A."/>
        </authorList>
    </citation>
    <scope>NUCLEOTIDE SEQUENCE [LARGE SCALE GENOMIC DNA]</scope>
    <source>
        <strain evidence="7 8">44EHW</strain>
    </source>
</reference>
<dbReference type="GO" id="GO:0006633">
    <property type="term" value="P:fatty acid biosynthetic process"/>
    <property type="evidence" value="ECO:0007669"/>
    <property type="project" value="TreeGrafter"/>
</dbReference>
<keyword evidence="8" id="KW-1185">Reference proteome</keyword>
<sequence length="725" mass="76091">MGGDLFDRFPEQTAIADRVLGTPVAALCLRDEGGLLRDTRWAQPALFVVEALSWLAASAEGATPDFLAGHSLGEYAALFAAGCLGFADAVALVRARGELMARAGGGGMTAVIGLPLTELRARLTDLGDVGVDVANDNADDQVVLSGPRDGLAAVAAHLGPAARCVPLAVSAAFHSRHMRAAAREFEDVLAGVRFAPPRIPVLSTVTARPHDPALIADMLALQVRCPVRWRETVEHLRELGVREIRELGPGTVLTGLWRRLPPVPEPGPESLGDPSFRADYGVRWAYLAGGMYRGVSSVAMLDRLGKAGLMGFLGTGGFGLADVTAALDALDSAPGPGRFGVNLLAMPDNPALERDLADLCVRRGVRHVEAAGFTDVTAALVRYRFAGAHLDATGRAVAPRLLLAKVSRPEVAARFLAPPPGAVLAGLVASGALTAREAAAAERLPVATDLCAEADSAGHTDARSPFALVPGITAARDRAAAEHGYRVRVRVGAAGGIGTPTAVAAAFTLGADFVVTGSVNQATPEAGTSDAVKDMLAAAGVQDTAYAPAGDTFETGGRVQVLRRGTLFAARATRLVELHRRHGDWDAFPAADRAAIERDTFRKPFADVWRETQQHYRETGRPHLAGTTDPARRTALALRWYFATSTSAALGGDTTQRANFQVHTGPAIGAFNDLVRGTALADWRLRHVDVVADVLMRGAAEHLHGRRAAHPTDPPGTTDPANTDT</sequence>
<evidence type="ECO:0000313" key="7">
    <source>
        <dbReference type="EMBL" id="OLR94898.1"/>
    </source>
</evidence>
<accession>A0A1Q9LSA3</accession>
<evidence type="ECO:0000256" key="3">
    <source>
        <dbReference type="ARBA" id="ARBA00023315"/>
    </source>
</evidence>
<comment type="caution">
    <text evidence="7">The sequence shown here is derived from an EMBL/GenBank/DDBJ whole genome shotgun (WGS) entry which is preliminary data.</text>
</comment>
<name>A0A1Q9LSA3_9PSEU</name>
<dbReference type="EMBL" id="MKQR01000006">
    <property type="protein sequence ID" value="OLR94898.1"/>
    <property type="molecule type" value="Genomic_DNA"/>
</dbReference>
<dbReference type="OrthoDB" id="3543921at2"/>
<evidence type="ECO:0000259" key="6">
    <source>
        <dbReference type="SMART" id="SM00827"/>
    </source>
</evidence>
<dbReference type="Gene3D" id="3.30.70.250">
    <property type="entry name" value="Malonyl-CoA ACP transacylase, ACP-binding"/>
    <property type="match status" value="1"/>
</dbReference>
<dbReference type="InterPro" id="IPR014179">
    <property type="entry name" value="PfaD-like_TIM-barrel"/>
</dbReference>
<dbReference type="SMART" id="SM00827">
    <property type="entry name" value="PKS_AT"/>
    <property type="match status" value="1"/>
</dbReference>
<dbReference type="EC" id="2.3.1.39" evidence="1"/>
<feature type="domain" description="Malonyl-CoA:ACP transacylase (MAT)" evidence="6">
    <location>
        <begin position="1"/>
        <end position="295"/>
    </location>
</feature>
<dbReference type="STRING" id="1193682.BJP25_09365"/>
<dbReference type="Gene3D" id="3.40.366.10">
    <property type="entry name" value="Malonyl-Coenzyme A Acyl Carrier Protein, domain 2"/>
    <property type="match status" value="1"/>
</dbReference>
<dbReference type="SUPFAM" id="SSF55048">
    <property type="entry name" value="Probable ACP-binding domain of malonyl-CoA ACP transacylase"/>
    <property type="match status" value="1"/>
</dbReference>
<dbReference type="GO" id="GO:0005829">
    <property type="term" value="C:cytosol"/>
    <property type="evidence" value="ECO:0007669"/>
    <property type="project" value="TreeGrafter"/>
</dbReference>
<evidence type="ECO:0000256" key="4">
    <source>
        <dbReference type="ARBA" id="ARBA00048462"/>
    </source>
</evidence>
<dbReference type="InterPro" id="IPR014043">
    <property type="entry name" value="Acyl_transferase_dom"/>
</dbReference>
<dbReference type="PANTHER" id="PTHR42681:SF1">
    <property type="entry name" value="MALONYL-COA-ACYL CARRIER PROTEIN TRANSACYLASE, MITOCHONDRIAL"/>
    <property type="match status" value="1"/>
</dbReference>